<evidence type="ECO:0000313" key="11">
    <source>
        <dbReference type="EMBL" id="EEH53120.1"/>
    </source>
</evidence>
<sequence>MAVKPTVATPLASKKSAFAGRGVAAVAPKTATGGRASLQVLAASQKEMRDRISSVNSTKKITEAMKLVAAAKVRRAQDAVINARPFSESLVKVLFAINTRLAGEDVDVPLCDVRPVKTVLLLVCTGDRGLCGGFNNFIIKKAEERVAELKTQGVAAKLVTIGKKGSVYFKRRKDQYDLVKTFDMGQAPKTEEAQAIADEVYSEFVGEEVDKVELVYSRFVSLINSDPSIQTLLPLSKEGEICDVNGTCVDAQNDIIFSLTTEDGKFAVKGEPVETEVAGFEGVMQFEQDPNQILDALLPLYMNSQILRALQESLASELAARMNAMSNASDNAKDLSKRLTLEYNRKRQAKITAEIIELVAGASAA</sequence>
<accession>C1N317</accession>
<evidence type="ECO:0000256" key="7">
    <source>
        <dbReference type="ARBA" id="ARBA00023136"/>
    </source>
</evidence>
<dbReference type="GO" id="GO:0009535">
    <property type="term" value="C:chloroplast thylakoid membrane"/>
    <property type="evidence" value="ECO:0007669"/>
    <property type="project" value="UniProtKB-SubCell"/>
</dbReference>
<keyword evidence="5" id="KW-0375">Hydrogen ion transport</keyword>
<keyword evidence="7" id="KW-0472">Membrane</keyword>
<evidence type="ECO:0000256" key="1">
    <source>
        <dbReference type="ARBA" id="ARBA00003456"/>
    </source>
</evidence>
<comment type="subcellular location">
    <subcellularLocation>
        <location evidence="2">Plastid</location>
        <location evidence="2">Chloroplast thylakoid membrane</location>
        <topology evidence="2">Peripheral membrane protein</topology>
    </subcellularLocation>
</comment>
<evidence type="ECO:0000256" key="6">
    <source>
        <dbReference type="ARBA" id="ARBA00023065"/>
    </source>
</evidence>
<dbReference type="GO" id="GO:0045259">
    <property type="term" value="C:proton-transporting ATP synthase complex"/>
    <property type="evidence" value="ECO:0007669"/>
    <property type="project" value="UniProtKB-KW"/>
</dbReference>
<evidence type="ECO:0000256" key="4">
    <source>
        <dbReference type="ARBA" id="ARBA00022448"/>
    </source>
</evidence>
<evidence type="ECO:0000313" key="12">
    <source>
        <dbReference type="Proteomes" id="UP000001876"/>
    </source>
</evidence>
<dbReference type="eggNOG" id="KOG1531">
    <property type="taxonomic scope" value="Eukaryota"/>
</dbReference>
<dbReference type="GeneID" id="9687972"/>
<dbReference type="HAMAP" id="MF_00815">
    <property type="entry name" value="ATP_synth_gamma_bact"/>
    <property type="match status" value="1"/>
</dbReference>
<comment type="function">
    <text evidence="1">Produces ATP from ADP in the presence of a proton gradient across the membrane. The gamma chain is believed to be important in regulating ATPase activity and the flow of protons through the CF(0) complex.</text>
</comment>
<protein>
    <recommendedName>
        <fullName evidence="10">F-ATPase gamma subunit</fullName>
    </recommendedName>
</protein>
<dbReference type="PRINTS" id="PR00126">
    <property type="entry name" value="ATPASEGAMMA"/>
</dbReference>
<dbReference type="CDD" id="cd12151">
    <property type="entry name" value="F1-ATPase_gamma"/>
    <property type="match status" value="1"/>
</dbReference>
<evidence type="ECO:0000256" key="2">
    <source>
        <dbReference type="ARBA" id="ARBA00004525"/>
    </source>
</evidence>
<dbReference type="PANTHER" id="PTHR11693">
    <property type="entry name" value="ATP SYNTHASE GAMMA CHAIN"/>
    <property type="match status" value="1"/>
</dbReference>
<dbReference type="EMBL" id="GG663746">
    <property type="protein sequence ID" value="EEH53120.1"/>
    <property type="molecule type" value="Genomic_DNA"/>
</dbReference>
<evidence type="ECO:0000256" key="8">
    <source>
        <dbReference type="ARBA" id="ARBA00023196"/>
    </source>
</evidence>
<dbReference type="AlphaFoldDB" id="C1N317"/>
<dbReference type="PANTHER" id="PTHR11693:SF41">
    <property type="entry name" value="ATP SYNTHASE GAMMA CHAIN, CHLOROPLASTIC"/>
    <property type="match status" value="1"/>
</dbReference>
<dbReference type="RefSeq" id="XP_003062301.1">
    <property type="nucleotide sequence ID" value="XM_003062255.1"/>
</dbReference>
<dbReference type="Gene3D" id="1.10.287.80">
    <property type="entry name" value="ATP synthase, gamma subunit, helix hairpin domain"/>
    <property type="match status" value="2"/>
</dbReference>
<keyword evidence="4" id="KW-0813">Transport</keyword>
<dbReference type="InterPro" id="IPR000131">
    <property type="entry name" value="ATP_synth_F1_gsu"/>
</dbReference>
<comment type="similarity">
    <text evidence="3">Belongs to the ATPase gamma chain family.</text>
</comment>
<evidence type="ECO:0000256" key="3">
    <source>
        <dbReference type="ARBA" id="ARBA00007681"/>
    </source>
</evidence>
<gene>
    <name evidence="11" type="primary">ATPC</name>
    <name evidence="11" type="ORF">MICPUCDRAFT_48500</name>
</gene>
<dbReference type="OrthoDB" id="239812at2759"/>
<dbReference type="FunFam" id="3.40.1380.10:FF:000006">
    <property type="entry name" value="ATP synthase gamma chain"/>
    <property type="match status" value="1"/>
</dbReference>
<proteinExistence type="inferred from homology"/>
<dbReference type="InterPro" id="IPR035968">
    <property type="entry name" value="ATP_synth_F1_ATPase_gsu"/>
</dbReference>
<reference evidence="11 12" key="1">
    <citation type="journal article" date="2009" name="Science">
        <title>Green evolution and dynamic adaptations revealed by genomes of the marine picoeukaryotes Micromonas.</title>
        <authorList>
            <person name="Worden A.Z."/>
            <person name="Lee J.H."/>
            <person name="Mock T."/>
            <person name="Rouze P."/>
            <person name="Simmons M.P."/>
            <person name="Aerts A.L."/>
            <person name="Allen A.E."/>
            <person name="Cuvelier M.L."/>
            <person name="Derelle E."/>
            <person name="Everett M.V."/>
            <person name="Foulon E."/>
            <person name="Grimwood J."/>
            <person name="Gundlach H."/>
            <person name="Henrissat B."/>
            <person name="Napoli C."/>
            <person name="McDonald S.M."/>
            <person name="Parker M.S."/>
            <person name="Rombauts S."/>
            <person name="Salamov A."/>
            <person name="Von Dassow P."/>
            <person name="Badger J.H."/>
            <person name="Coutinho P.M."/>
            <person name="Demir E."/>
            <person name="Dubchak I."/>
            <person name="Gentemann C."/>
            <person name="Eikrem W."/>
            <person name="Gready J.E."/>
            <person name="John U."/>
            <person name="Lanier W."/>
            <person name="Lindquist E.A."/>
            <person name="Lucas S."/>
            <person name="Mayer K.F."/>
            <person name="Moreau H."/>
            <person name="Not F."/>
            <person name="Otillar R."/>
            <person name="Panaud O."/>
            <person name="Pangilinan J."/>
            <person name="Paulsen I."/>
            <person name="Piegu B."/>
            <person name="Poliakov A."/>
            <person name="Robbens S."/>
            <person name="Schmutz J."/>
            <person name="Toulza E."/>
            <person name="Wyss T."/>
            <person name="Zelensky A."/>
            <person name="Zhou K."/>
            <person name="Armbrust E.V."/>
            <person name="Bhattacharya D."/>
            <person name="Goodenough U.W."/>
            <person name="Van de Peer Y."/>
            <person name="Grigoriev I.V."/>
        </authorList>
    </citation>
    <scope>NUCLEOTIDE SEQUENCE [LARGE SCALE GENOMIC DNA]</scope>
    <source>
        <strain evidence="11 12">CCMP1545</strain>
    </source>
</reference>
<dbReference type="STRING" id="564608.C1N317"/>
<dbReference type="PROSITE" id="PS00153">
    <property type="entry name" value="ATPASE_GAMMA"/>
    <property type="match status" value="1"/>
</dbReference>
<dbReference type="GO" id="GO:0046933">
    <property type="term" value="F:proton-transporting ATP synthase activity, rotational mechanism"/>
    <property type="evidence" value="ECO:0007669"/>
    <property type="project" value="InterPro"/>
</dbReference>
<evidence type="ECO:0000256" key="10">
    <source>
        <dbReference type="ARBA" id="ARBA00031066"/>
    </source>
</evidence>
<dbReference type="FunFam" id="1.10.287.80:FF:000003">
    <property type="entry name" value="ATP synthase gamma chain, chloroplastic"/>
    <property type="match status" value="1"/>
</dbReference>
<dbReference type="FunFam" id="1.10.287.80:FF:000004">
    <property type="entry name" value="ATP synthase gamma chain, chloroplastic"/>
    <property type="match status" value="1"/>
</dbReference>
<dbReference type="OMA" id="VMQFEQD"/>
<keyword evidence="8" id="KW-0139">CF(1)</keyword>
<keyword evidence="12" id="KW-1185">Reference proteome</keyword>
<organism evidence="12">
    <name type="scientific">Micromonas pusilla (strain CCMP1545)</name>
    <name type="common">Picoplanktonic green alga</name>
    <dbReference type="NCBI Taxonomy" id="564608"/>
    <lineage>
        <taxon>Eukaryota</taxon>
        <taxon>Viridiplantae</taxon>
        <taxon>Chlorophyta</taxon>
        <taxon>Mamiellophyceae</taxon>
        <taxon>Mamiellales</taxon>
        <taxon>Mamiellaceae</taxon>
        <taxon>Micromonas</taxon>
    </lineage>
</organism>
<dbReference type="Pfam" id="PF00231">
    <property type="entry name" value="ATP-synt"/>
    <property type="match status" value="1"/>
</dbReference>
<dbReference type="KEGG" id="mpp:MICPUCDRAFT_48500"/>
<evidence type="ECO:0000256" key="9">
    <source>
        <dbReference type="ARBA" id="ARBA00023310"/>
    </source>
</evidence>
<dbReference type="Proteomes" id="UP000001876">
    <property type="component" value="Unassembled WGS sequence"/>
</dbReference>
<name>C1N317_MICPC</name>
<dbReference type="SUPFAM" id="SSF52943">
    <property type="entry name" value="ATP synthase (F1-ATPase), gamma subunit"/>
    <property type="match status" value="1"/>
</dbReference>
<evidence type="ECO:0000256" key="5">
    <source>
        <dbReference type="ARBA" id="ARBA00022781"/>
    </source>
</evidence>
<dbReference type="InterPro" id="IPR023632">
    <property type="entry name" value="ATP_synth_F1_gsu_CS"/>
</dbReference>
<dbReference type="NCBIfam" id="TIGR01146">
    <property type="entry name" value="ATPsyn_F1gamma"/>
    <property type="match status" value="1"/>
</dbReference>
<dbReference type="Gene3D" id="3.40.1380.10">
    <property type="match status" value="1"/>
</dbReference>
<dbReference type="NCBIfam" id="NF004145">
    <property type="entry name" value="PRK05621.1-2"/>
    <property type="match status" value="1"/>
</dbReference>
<keyword evidence="9" id="KW-0066">ATP synthesis</keyword>
<keyword evidence="6" id="KW-0406">Ion transport</keyword>